<dbReference type="Proteomes" id="UP001148737">
    <property type="component" value="Unassembled WGS sequence"/>
</dbReference>
<protein>
    <submittedName>
        <fullName evidence="1">Uncharacterized protein</fullName>
    </submittedName>
</protein>
<proteinExistence type="predicted"/>
<keyword evidence="2" id="KW-1185">Reference proteome</keyword>
<comment type="caution">
    <text evidence="1">The sequence shown here is derived from an EMBL/GenBank/DDBJ whole genome shotgun (WGS) entry which is preliminary data.</text>
</comment>
<evidence type="ECO:0000313" key="1">
    <source>
        <dbReference type="EMBL" id="KAJ3496987.1"/>
    </source>
</evidence>
<reference evidence="1" key="1">
    <citation type="submission" date="2022-07" db="EMBL/GenBank/DDBJ databases">
        <title>Genome Sequence of Lecanicillium saksenae.</title>
        <authorList>
            <person name="Buettner E."/>
        </authorList>
    </citation>
    <scope>NUCLEOTIDE SEQUENCE</scope>
    <source>
        <strain evidence="1">VT-O1</strain>
    </source>
</reference>
<evidence type="ECO:0000313" key="2">
    <source>
        <dbReference type="Proteomes" id="UP001148737"/>
    </source>
</evidence>
<sequence length="526" mass="58764">MEEQDSSVGVAKSPLSCRQCRRLKRRCDRQYPCCNLCEQKQLVCDYPHQRKKRVVRAGKGNHQEFVASTSNSNSSSATVSPQSYDTDTPLSKSQPNSSTKVNAHHQLAELSKLNPITASFLDADNVALDQLETAKIDVTITKHVADLVGSVDDIQNAARTYWASVHLWMPIVSKIQFRQHLLPRLVAKRAQLFLLILAMKLLSTPTKTSNSMLYRTVKQLYFDVELAGSICVMSLQAGTLIAVYELGHGIYPAAIVSVAHCARIGTLIGVDKALANDLLSQGIPWVELEERRRLWWAILIFVNLSCPKQSLVTLDPDPESKLPVDDDDYDNGTSTPGDSVPLRLSSQVHLGRFARFVHAVPLLSQAIRRSNEDRHSSAQLRRTILSLIHLGETESVEDRILFCTLNAVCYLAVFALDRPPRRPNTQQLTVDDIASPETVAAIDHAIRIMTSEASNHSRPNLSPFVLHMMYRALNVSWRLQNLGLPGVDVSSNVERLKLGLKCFQDRWLVANTYLLLAKRQEVFSVT</sequence>
<organism evidence="1 2">
    <name type="scientific">Lecanicillium saksenae</name>
    <dbReference type="NCBI Taxonomy" id="468837"/>
    <lineage>
        <taxon>Eukaryota</taxon>
        <taxon>Fungi</taxon>
        <taxon>Dikarya</taxon>
        <taxon>Ascomycota</taxon>
        <taxon>Pezizomycotina</taxon>
        <taxon>Sordariomycetes</taxon>
        <taxon>Hypocreomycetidae</taxon>
        <taxon>Hypocreales</taxon>
        <taxon>Cordycipitaceae</taxon>
        <taxon>Lecanicillium</taxon>
    </lineage>
</organism>
<gene>
    <name evidence="1" type="ORF">NLG97_g2247</name>
</gene>
<dbReference type="EMBL" id="JANAKD010000146">
    <property type="protein sequence ID" value="KAJ3496987.1"/>
    <property type="molecule type" value="Genomic_DNA"/>
</dbReference>
<accession>A0ACC1R243</accession>
<name>A0ACC1R243_9HYPO</name>